<name>A0AAW1LQQ2_POPJA</name>
<reference evidence="1 2" key="1">
    <citation type="journal article" date="2024" name="BMC Genomics">
        <title>De novo assembly and annotation of Popillia japonica's genome with initial clues to its potential as an invasive pest.</title>
        <authorList>
            <person name="Cucini C."/>
            <person name="Boschi S."/>
            <person name="Funari R."/>
            <person name="Cardaioli E."/>
            <person name="Iannotti N."/>
            <person name="Marturano G."/>
            <person name="Paoli F."/>
            <person name="Bruttini M."/>
            <person name="Carapelli A."/>
            <person name="Frati F."/>
            <person name="Nardi F."/>
        </authorList>
    </citation>
    <scope>NUCLEOTIDE SEQUENCE [LARGE SCALE GENOMIC DNA]</scope>
    <source>
        <strain evidence="1">DMR45628</strain>
    </source>
</reference>
<protein>
    <recommendedName>
        <fullName evidence="3">Integrase catalytic domain-containing protein</fullName>
    </recommendedName>
</protein>
<evidence type="ECO:0000313" key="1">
    <source>
        <dbReference type="EMBL" id="KAK9736322.1"/>
    </source>
</evidence>
<dbReference type="PANTHER" id="PTHR47331:SF1">
    <property type="entry name" value="GAG-LIKE PROTEIN"/>
    <property type="match status" value="1"/>
</dbReference>
<dbReference type="PANTHER" id="PTHR47331">
    <property type="entry name" value="PHD-TYPE DOMAIN-CONTAINING PROTEIN"/>
    <property type="match status" value="1"/>
</dbReference>
<sequence>MVANIYSDNGTNFVGASRELRNLQRLFQSKEETNNIGNFLAENSAIYKDYSNQRKKPTTSETSWPIKNLSSFINALRRFIARRGMVANIYSDNGTNFVGANRELRNLQRLFQSKEETNNIGNFLANKGINWHSENSAIYKDYSNQRKKPTTSETSWPIKV</sequence>
<gene>
    <name evidence="1" type="ORF">QE152_g12585</name>
</gene>
<dbReference type="Proteomes" id="UP001458880">
    <property type="component" value="Unassembled WGS sequence"/>
</dbReference>
<proteinExistence type="predicted"/>
<dbReference type="GO" id="GO:0003676">
    <property type="term" value="F:nucleic acid binding"/>
    <property type="evidence" value="ECO:0007669"/>
    <property type="project" value="InterPro"/>
</dbReference>
<dbReference type="EMBL" id="JASPKY010000115">
    <property type="protein sequence ID" value="KAK9736322.1"/>
    <property type="molecule type" value="Genomic_DNA"/>
</dbReference>
<evidence type="ECO:0008006" key="3">
    <source>
        <dbReference type="Google" id="ProtNLM"/>
    </source>
</evidence>
<accession>A0AAW1LQQ2</accession>
<comment type="caution">
    <text evidence="1">The sequence shown here is derived from an EMBL/GenBank/DDBJ whole genome shotgun (WGS) entry which is preliminary data.</text>
</comment>
<keyword evidence="2" id="KW-1185">Reference proteome</keyword>
<dbReference type="Gene3D" id="3.30.420.10">
    <property type="entry name" value="Ribonuclease H-like superfamily/Ribonuclease H"/>
    <property type="match status" value="1"/>
</dbReference>
<dbReference type="InterPro" id="IPR036397">
    <property type="entry name" value="RNaseH_sf"/>
</dbReference>
<dbReference type="AlphaFoldDB" id="A0AAW1LQQ2"/>
<organism evidence="1 2">
    <name type="scientific">Popillia japonica</name>
    <name type="common">Japanese beetle</name>
    <dbReference type="NCBI Taxonomy" id="7064"/>
    <lineage>
        <taxon>Eukaryota</taxon>
        <taxon>Metazoa</taxon>
        <taxon>Ecdysozoa</taxon>
        <taxon>Arthropoda</taxon>
        <taxon>Hexapoda</taxon>
        <taxon>Insecta</taxon>
        <taxon>Pterygota</taxon>
        <taxon>Neoptera</taxon>
        <taxon>Endopterygota</taxon>
        <taxon>Coleoptera</taxon>
        <taxon>Polyphaga</taxon>
        <taxon>Scarabaeiformia</taxon>
        <taxon>Scarabaeidae</taxon>
        <taxon>Rutelinae</taxon>
        <taxon>Popillia</taxon>
    </lineage>
</organism>
<evidence type="ECO:0000313" key="2">
    <source>
        <dbReference type="Proteomes" id="UP001458880"/>
    </source>
</evidence>